<organism evidence="1 2">
    <name type="scientific">Dipteronia dyeriana</name>
    <dbReference type="NCBI Taxonomy" id="168575"/>
    <lineage>
        <taxon>Eukaryota</taxon>
        <taxon>Viridiplantae</taxon>
        <taxon>Streptophyta</taxon>
        <taxon>Embryophyta</taxon>
        <taxon>Tracheophyta</taxon>
        <taxon>Spermatophyta</taxon>
        <taxon>Magnoliopsida</taxon>
        <taxon>eudicotyledons</taxon>
        <taxon>Gunneridae</taxon>
        <taxon>Pentapetalae</taxon>
        <taxon>rosids</taxon>
        <taxon>malvids</taxon>
        <taxon>Sapindales</taxon>
        <taxon>Sapindaceae</taxon>
        <taxon>Hippocastanoideae</taxon>
        <taxon>Acereae</taxon>
        <taxon>Dipteronia</taxon>
    </lineage>
</organism>
<evidence type="ECO:0000313" key="1">
    <source>
        <dbReference type="EMBL" id="KAK2649470.1"/>
    </source>
</evidence>
<dbReference type="AlphaFoldDB" id="A0AAD9X116"/>
<proteinExistence type="predicted"/>
<comment type="caution">
    <text evidence="1">The sequence shown here is derived from an EMBL/GenBank/DDBJ whole genome shotgun (WGS) entry which is preliminary data.</text>
</comment>
<name>A0AAD9X116_9ROSI</name>
<protein>
    <submittedName>
        <fullName evidence="1">Uncharacterized protein</fullName>
    </submittedName>
</protein>
<evidence type="ECO:0000313" key="2">
    <source>
        <dbReference type="Proteomes" id="UP001280121"/>
    </source>
</evidence>
<dbReference type="Proteomes" id="UP001280121">
    <property type="component" value="Unassembled WGS sequence"/>
</dbReference>
<dbReference type="EMBL" id="JANJYI010000005">
    <property type="protein sequence ID" value="KAK2649470.1"/>
    <property type="molecule type" value="Genomic_DNA"/>
</dbReference>
<gene>
    <name evidence="1" type="ORF">Ddye_016959</name>
</gene>
<sequence>MRTRLKDFLKIPEGDWYEGKLTRHDHFDALDCIDDTLNRVPKDFVVEDQRRFMASYFGYFMSMHQRMKFSGVIIHQLLLREFHYNGSTDEMRFLLENHLVRFLKNLERRGVADRFSDNLFGEIETSSIDAF</sequence>
<accession>A0AAD9X116</accession>
<keyword evidence="2" id="KW-1185">Reference proteome</keyword>
<reference evidence="1" key="1">
    <citation type="journal article" date="2023" name="Plant J.">
        <title>Genome sequences and population genomics provide insights into the demographic history, inbreeding, and mutation load of two 'living fossil' tree species of Dipteronia.</title>
        <authorList>
            <person name="Feng Y."/>
            <person name="Comes H.P."/>
            <person name="Chen J."/>
            <person name="Zhu S."/>
            <person name="Lu R."/>
            <person name="Zhang X."/>
            <person name="Li P."/>
            <person name="Qiu J."/>
            <person name="Olsen K.M."/>
            <person name="Qiu Y."/>
        </authorList>
    </citation>
    <scope>NUCLEOTIDE SEQUENCE</scope>
    <source>
        <strain evidence="1">KIB01</strain>
    </source>
</reference>